<dbReference type="CDD" id="cd18095">
    <property type="entry name" value="SpoU-like_rRNA-MTase"/>
    <property type="match status" value="1"/>
</dbReference>
<dbReference type="Gene3D" id="3.40.1280.10">
    <property type="match status" value="1"/>
</dbReference>
<dbReference type="GO" id="GO:0032259">
    <property type="term" value="P:methylation"/>
    <property type="evidence" value="ECO:0007669"/>
    <property type="project" value="UniProtKB-KW"/>
</dbReference>
<organism evidence="4 5">
    <name type="scientific">Nesterenkonia halotolerans</name>
    <dbReference type="NCBI Taxonomy" id="225325"/>
    <lineage>
        <taxon>Bacteria</taxon>
        <taxon>Bacillati</taxon>
        <taxon>Actinomycetota</taxon>
        <taxon>Actinomycetes</taxon>
        <taxon>Micrococcales</taxon>
        <taxon>Micrococcaceae</taxon>
        <taxon>Nesterenkonia</taxon>
    </lineage>
</organism>
<evidence type="ECO:0000313" key="5">
    <source>
        <dbReference type="Proteomes" id="UP000636579"/>
    </source>
</evidence>
<protein>
    <submittedName>
        <fullName evidence="4">TrmH family RNA methyltransferase</fullName>
    </submittedName>
</protein>
<dbReference type="InterPro" id="IPR051259">
    <property type="entry name" value="rRNA_Methyltransferase"/>
</dbReference>
<dbReference type="RefSeq" id="WP_192590999.1">
    <property type="nucleotide sequence ID" value="NZ_JADBEE010000001.1"/>
</dbReference>
<sequence length="346" mass="36588">MSQPLDPELVDNPRSDRVRRVAGLASRSQRTKQGLFLAEGPQPVREALTVWLRQWEQEQGEQPFPALDALFFDPVALEKHPDVLALLDRVRGVLFNPEIKLPSQAGIFLREATPEVLRVMGDAETSQGMLAVCRIPGRVSKLEALDALLERLSQREAPALIASMLRLQDPGNAGTIIRTADAAGAGAIILSPGTVDPWSPKVVRAAAGSHFHLPLFTGIEAADLVDAARARGFQVLAADGRGETSLSDVQRPAASTLWLLGHEAHGLTHAERELADQRVSIPLFGAAESLNVATAATVCMYSTAMAQHESAVAVAAPATDTAAHAAASAETPVVAAPEGGPSSTEV</sequence>
<dbReference type="InterPro" id="IPR029064">
    <property type="entry name" value="Ribosomal_eL30-like_sf"/>
</dbReference>
<dbReference type="Gene3D" id="3.30.1330.30">
    <property type="match status" value="1"/>
</dbReference>
<dbReference type="SUPFAM" id="SSF55315">
    <property type="entry name" value="L30e-like"/>
    <property type="match status" value="1"/>
</dbReference>
<evidence type="ECO:0000256" key="1">
    <source>
        <dbReference type="ARBA" id="ARBA00022603"/>
    </source>
</evidence>
<keyword evidence="1 4" id="KW-0489">Methyltransferase</keyword>
<dbReference type="Pfam" id="PF00588">
    <property type="entry name" value="SpoU_methylase"/>
    <property type="match status" value="1"/>
</dbReference>
<dbReference type="Proteomes" id="UP000636579">
    <property type="component" value="Unassembled WGS sequence"/>
</dbReference>
<accession>A0ABR9J5D8</accession>
<dbReference type="EMBL" id="JADBEE010000001">
    <property type="protein sequence ID" value="MBE1514221.1"/>
    <property type="molecule type" value="Genomic_DNA"/>
</dbReference>
<dbReference type="InterPro" id="IPR029026">
    <property type="entry name" value="tRNA_m1G_MTases_N"/>
</dbReference>
<dbReference type="PANTHER" id="PTHR43191:SF2">
    <property type="entry name" value="RRNA METHYLTRANSFERASE 3, MITOCHONDRIAL"/>
    <property type="match status" value="1"/>
</dbReference>
<dbReference type="GO" id="GO:0008168">
    <property type="term" value="F:methyltransferase activity"/>
    <property type="evidence" value="ECO:0007669"/>
    <property type="project" value="UniProtKB-KW"/>
</dbReference>
<gene>
    <name evidence="4" type="ORF">H4W26_000976</name>
</gene>
<evidence type="ECO:0000256" key="2">
    <source>
        <dbReference type="ARBA" id="ARBA00022679"/>
    </source>
</evidence>
<keyword evidence="5" id="KW-1185">Reference proteome</keyword>
<evidence type="ECO:0000259" key="3">
    <source>
        <dbReference type="Pfam" id="PF00588"/>
    </source>
</evidence>
<dbReference type="SUPFAM" id="SSF75217">
    <property type="entry name" value="alpha/beta knot"/>
    <property type="match status" value="1"/>
</dbReference>
<name>A0ABR9J5D8_9MICC</name>
<proteinExistence type="predicted"/>
<dbReference type="InterPro" id="IPR001537">
    <property type="entry name" value="SpoU_MeTrfase"/>
</dbReference>
<reference evidence="4 5" key="1">
    <citation type="submission" date="2020-10" db="EMBL/GenBank/DDBJ databases">
        <title>Sequencing the genomes of 1000 actinobacteria strains.</title>
        <authorList>
            <person name="Klenk H.-P."/>
        </authorList>
    </citation>
    <scope>NUCLEOTIDE SEQUENCE [LARGE SCALE GENOMIC DNA]</scope>
    <source>
        <strain evidence="4 5">DSM 15474</strain>
    </source>
</reference>
<dbReference type="InterPro" id="IPR029028">
    <property type="entry name" value="Alpha/beta_knot_MTases"/>
</dbReference>
<keyword evidence="2" id="KW-0808">Transferase</keyword>
<evidence type="ECO:0000313" key="4">
    <source>
        <dbReference type="EMBL" id="MBE1514221.1"/>
    </source>
</evidence>
<dbReference type="PANTHER" id="PTHR43191">
    <property type="entry name" value="RRNA METHYLTRANSFERASE 3"/>
    <property type="match status" value="1"/>
</dbReference>
<comment type="caution">
    <text evidence="4">The sequence shown here is derived from an EMBL/GenBank/DDBJ whole genome shotgun (WGS) entry which is preliminary data.</text>
</comment>
<feature type="domain" description="tRNA/rRNA methyltransferase SpoU type" evidence="3">
    <location>
        <begin position="164"/>
        <end position="301"/>
    </location>
</feature>